<dbReference type="FunFam" id="3.30.40.10:FF:000442">
    <property type="entry name" value="RING-type E3 ubiquitin transferase"/>
    <property type="match status" value="1"/>
</dbReference>
<dbReference type="InterPro" id="IPR003613">
    <property type="entry name" value="Ubox_domain"/>
</dbReference>
<dbReference type="EMBL" id="BKCP01006294">
    <property type="protein sequence ID" value="GER42388.1"/>
    <property type="molecule type" value="Genomic_DNA"/>
</dbReference>
<evidence type="ECO:0000256" key="8">
    <source>
        <dbReference type="ARBA" id="ARBA00022837"/>
    </source>
</evidence>
<dbReference type="Gene3D" id="1.20.930.20">
    <property type="entry name" value="Adaptor protein Cbl, N-terminal domain"/>
    <property type="match status" value="1"/>
</dbReference>
<dbReference type="InterPro" id="IPR018247">
    <property type="entry name" value="EF_Hand_1_Ca_BS"/>
</dbReference>
<dbReference type="InterPro" id="IPR000225">
    <property type="entry name" value="Armadillo"/>
</dbReference>
<comment type="function">
    <text evidence="2">Functions as an E3 ubiquitin ligase.</text>
</comment>
<evidence type="ECO:0000259" key="11">
    <source>
        <dbReference type="PROSITE" id="PS51698"/>
    </source>
</evidence>
<dbReference type="Pfam" id="PF13499">
    <property type="entry name" value="EF-hand_7"/>
    <property type="match status" value="1"/>
</dbReference>
<dbReference type="FunFam" id="1.25.10.10:FF:000082">
    <property type="entry name" value="RING-type E3 ubiquitin transferase"/>
    <property type="match status" value="1"/>
</dbReference>
<dbReference type="GO" id="GO:0061630">
    <property type="term" value="F:ubiquitin protein ligase activity"/>
    <property type="evidence" value="ECO:0007669"/>
    <property type="project" value="UniProtKB-EC"/>
</dbReference>
<dbReference type="GO" id="GO:0005509">
    <property type="term" value="F:calcium ion binding"/>
    <property type="evidence" value="ECO:0007669"/>
    <property type="project" value="InterPro"/>
</dbReference>
<evidence type="ECO:0000256" key="2">
    <source>
        <dbReference type="ARBA" id="ARBA00003861"/>
    </source>
</evidence>
<comment type="catalytic activity">
    <reaction evidence="1">
        <text>S-ubiquitinyl-[E2 ubiquitin-conjugating enzyme]-L-cysteine + [acceptor protein]-L-lysine = [E2 ubiquitin-conjugating enzyme]-L-cysteine + N(6)-ubiquitinyl-[acceptor protein]-L-lysine.</text>
        <dbReference type="EC" id="2.3.2.27"/>
    </reaction>
</comment>
<keyword evidence="13" id="KW-1185">Reference proteome</keyword>
<dbReference type="FunFam" id="1.20.930.20:FF:000002">
    <property type="entry name" value="RING-type E3 ubiquitin transferase"/>
    <property type="match status" value="1"/>
</dbReference>
<dbReference type="SMART" id="SM00504">
    <property type="entry name" value="Ubox"/>
    <property type="match status" value="1"/>
</dbReference>
<dbReference type="Gene3D" id="3.30.40.10">
    <property type="entry name" value="Zinc/RING finger domain, C3HC4 (zinc finger)"/>
    <property type="match status" value="1"/>
</dbReference>
<feature type="domain" description="U-box" evidence="11">
    <location>
        <begin position="440"/>
        <end position="514"/>
    </location>
</feature>
<dbReference type="Pfam" id="PF04564">
    <property type="entry name" value="U-box"/>
    <property type="match status" value="1"/>
</dbReference>
<dbReference type="SUPFAM" id="SSF47473">
    <property type="entry name" value="EF-hand"/>
    <property type="match status" value="1"/>
</dbReference>
<evidence type="ECO:0000256" key="7">
    <source>
        <dbReference type="ARBA" id="ARBA00022786"/>
    </source>
</evidence>
<dbReference type="GO" id="GO:0016567">
    <property type="term" value="P:protein ubiquitination"/>
    <property type="evidence" value="ECO:0007669"/>
    <property type="project" value="UniProtKB-UniPathway"/>
</dbReference>
<dbReference type="PANTHER" id="PTHR23315">
    <property type="entry name" value="U BOX DOMAIN-CONTAINING"/>
    <property type="match status" value="1"/>
</dbReference>
<name>A0A5A7QBN1_STRAF</name>
<dbReference type="SMART" id="SM00185">
    <property type="entry name" value="ARM"/>
    <property type="match status" value="4"/>
</dbReference>
<evidence type="ECO:0000259" key="10">
    <source>
        <dbReference type="PROSITE" id="PS50222"/>
    </source>
</evidence>
<dbReference type="UniPathway" id="UPA00143"/>
<dbReference type="Gene3D" id="1.10.238.10">
    <property type="entry name" value="EF-hand"/>
    <property type="match status" value="1"/>
</dbReference>
<protein>
    <recommendedName>
        <fullName evidence="4">RING-type E3 ubiquitin transferase</fullName>
        <ecNumber evidence="4">2.3.2.27</ecNumber>
    </recommendedName>
</protein>
<dbReference type="OrthoDB" id="7537227at2759"/>
<dbReference type="InterPro" id="IPR016024">
    <property type="entry name" value="ARM-type_fold"/>
</dbReference>
<dbReference type="InterPro" id="IPR002048">
    <property type="entry name" value="EF_hand_dom"/>
</dbReference>
<dbReference type="SUPFAM" id="SSF48371">
    <property type="entry name" value="ARM repeat"/>
    <property type="match status" value="1"/>
</dbReference>
<keyword evidence="5" id="KW-0808">Transferase</keyword>
<dbReference type="CDD" id="cd16185">
    <property type="entry name" value="EFh_PEF_ALG-2_like"/>
    <property type="match status" value="1"/>
</dbReference>
<dbReference type="Pfam" id="PF25368">
    <property type="entry name" value="PUB10_N"/>
    <property type="match status" value="1"/>
</dbReference>
<feature type="repeat" description="ARM" evidence="9">
    <location>
        <begin position="575"/>
        <end position="617"/>
    </location>
</feature>
<dbReference type="SMART" id="SM00054">
    <property type="entry name" value="EFh"/>
    <property type="match status" value="3"/>
</dbReference>
<dbReference type="InterPro" id="IPR011989">
    <property type="entry name" value="ARM-like"/>
</dbReference>
<feature type="repeat" description="ARM" evidence="9">
    <location>
        <begin position="657"/>
        <end position="699"/>
    </location>
</feature>
<comment type="caution">
    <text evidence="12">The sequence shown here is derived from an EMBL/GenBank/DDBJ whole genome shotgun (WGS) entry which is preliminary data.</text>
</comment>
<dbReference type="EC" id="2.3.2.27" evidence="4"/>
<dbReference type="InterPro" id="IPR011992">
    <property type="entry name" value="EF-hand-dom_pair"/>
</dbReference>
<dbReference type="PROSITE" id="PS00018">
    <property type="entry name" value="EF_HAND_1"/>
    <property type="match status" value="1"/>
</dbReference>
<dbReference type="Pfam" id="PF25598">
    <property type="entry name" value="ARM_PUB"/>
    <property type="match status" value="1"/>
</dbReference>
<dbReference type="PROSITE" id="PS50222">
    <property type="entry name" value="EF_HAND_2"/>
    <property type="match status" value="2"/>
</dbReference>
<dbReference type="Gene3D" id="1.25.10.10">
    <property type="entry name" value="Leucine-rich Repeat Variant"/>
    <property type="match status" value="1"/>
</dbReference>
<dbReference type="PANTHER" id="PTHR23315:SF353">
    <property type="entry name" value="RING-TYPE E3 UBIQUITIN TRANSFERASE"/>
    <property type="match status" value="1"/>
</dbReference>
<dbReference type="InterPro" id="IPR058678">
    <property type="entry name" value="ARM_PUB"/>
</dbReference>
<keyword evidence="8" id="KW-0106">Calcium</keyword>
<dbReference type="GO" id="GO:0007166">
    <property type="term" value="P:cell surface receptor signaling pathway"/>
    <property type="evidence" value="ECO:0007669"/>
    <property type="project" value="InterPro"/>
</dbReference>
<dbReference type="SUPFAM" id="SSF57850">
    <property type="entry name" value="RING/U-box"/>
    <property type="match status" value="1"/>
</dbReference>
<dbReference type="InterPro" id="IPR045210">
    <property type="entry name" value="RING-Ubox_PUB"/>
</dbReference>
<evidence type="ECO:0000313" key="12">
    <source>
        <dbReference type="EMBL" id="GER42388.1"/>
    </source>
</evidence>
<dbReference type="InterPro" id="IPR036537">
    <property type="entry name" value="Adaptor_Cbl_N_dom_sf"/>
</dbReference>
<dbReference type="PROSITE" id="PS50176">
    <property type="entry name" value="ARM_REPEAT"/>
    <property type="match status" value="2"/>
</dbReference>
<evidence type="ECO:0000256" key="3">
    <source>
        <dbReference type="ARBA" id="ARBA00004906"/>
    </source>
</evidence>
<dbReference type="CDD" id="cd16664">
    <property type="entry name" value="RING-Ubox_PUB"/>
    <property type="match status" value="1"/>
</dbReference>
<dbReference type="InterPro" id="IPR013083">
    <property type="entry name" value="Znf_RING/FYVE/PHD"/>
</dbReference>
<dbReference type="PROSITE" id="PS51698">
    <property type="entry name" value="U_BOX"/>
    <property type="match status" value="1"/>
</dbReference>
<evidence type="ECO:0000256" key="4">
    <source>
        <dbReference type="ARBA" id="ARBA00012483"/>
    </source>
</evidence>
<keyword evidence="7" id="KW-0833">Ubl conjugation pathway</keyword>
<dbReference type="InterPro" id="IPR057623">
    <property type="entry name" value="PUB12-19-like_N"/>
</dbReference>
<keyword evidence="6" id="KW-0677">Repeat</keyword>
<dbReference type="AlphaFoldDB" id="A0A5A7QBN1"/>
<dbReference type="Proteomes" id="UP000325081">
    <property type="component" value="Unassembled WGS sequence"/>
</dbReference>
<feature type="domain" description="EF-hand" evidence="10">
    <location>
        <begin position="2"/>
        <end position="37"/>
    </location>
</feature>
<reference evidence="13" key="1">
    <citation type="journal article" date="2019" name="Curr. Biol.">
        <title>Genome Sequence of Striga asiatica Provides Insight into the Evolution of Plant Parasitism.</title>
        <authorList>
            <person name="Yoshida S."/>
            <person name="Kim S."/>
            <person name="Wafula E.K."/>
            <person name="Tanskanen J."/>
            <person name="Kim Y.M."/>
            <person name="Honaas L."/>
            <person name="Yang Z."/>
            <person name="Spallek T."/>
            <person name="Conn C.E."/>
            <person name="Ichihashi Y."/>
            <person name="Cheong K."/>
            <person name="Cui S."/>
            <person name="Der J.P."/>
            <person name="Gundlach H."/>
            <person name="Jiao Y."/>
            <person name="Hori C."/>
            <person name="Ishida J.K."/>
            <person name="Kasahara H."/>
            <person name="Kiba T."/>
            <person name="Kim M.S."/>
            <person name="Koo N."/>
            <person name="Laohavisit A."/>
            <person name="Lee Y.H."/>
            <person name="Lumba S."/>
            <person name="McCourt P."/>
            <person name="Mortimer J.C."/>
            <person name="Mutuku J.M."/>
            <person name="Nomura T."/>
            <person name="Sasaki-Sekimoto Y."/>
            <person name="Seto Y."/>
            <person name="Wang Y."/>
            <person name="Wakatake T."/>
            <person name="Sakakibara H."/>
            <person name="Demura T."/>
            <person name="Yamaguchi S."/>
            <person name="Yoneyama K."/>
            <person name="Manabe R.I."/>
            <person name="Nelson D.C."/>
            <person name="Schulman A.H."/>
            <person name="Timko M.P."/>
            <person name="dePamphilis C.W."/>
            <person name="Choi D."/>
            <person name="Shirasu K."/>
        </authorList>
    </citation>
    <scope>NUCLEOTIDE SEQUENCE [LARGE SCALE GENOMIC DNA]</scope>
    <source>
        <strain evidence="13">cv. UVA1</strain>
    </source>
</reference>
<proteinExistence type="predicted"/>
<feature type="domain" description="EF-hand" evidence="10">
    <location>
        <begin position="38"/>
        <end position="73"/>
    </location>
</feature>
<evidence type="ECO:0000256" key="5">
    <source>
        <dbReference type="ARBA" id="ARBA00022679"/>
    </source>
</evidence>
<comment type="pathway">
    <text evidence="3">Protein modification; protein ubiquitination.</text>
</comment>
<gene>
    <name evidence="12" type="ORF">STAS_19162</name>
</gene>
<evidence type="ECO:0000256" key="1">
    <source>
        <dbReference type="ARBA" id="ARBA00000900"/>
    </source>
</evidence>
<evidence type="ECO:0000256" key="9">
    <source>
        <dbReference type="PROSITE-ProRule" id="PRU00259"/>
    </source>
</evidence>
<sequence length="822" mass="92587">MENRAILREWFDRVDSQKTGSITANQLKSAFAAGNLQFPISVVQQMVRMYDFDRNGTMSFEEFVELNKFLLKVQQAFSGLERGRRFLVPDEAYEALVNIGFCLDSPAFYTACEKFDQSGNGKLKLDDFISLCIFVQSARNLFNSFDTSKQGRVTLDFNQFVYCKRRKLKNTERLLPQNHTFTISQMELQILKHGEASRAEKNQNTSFVPCGDEEDGVQVANQMLEIIEKVGSYSTFRKTQRKECLNLVRRLKLLTPLMEEIKELEPCAISDENLSKLLHLKKSLLASKKLLKSCNSDSKIFLAMESEAVMSRFHGVYDMINEALNKMPYHELGISEEKRTDTQDMELAMDMMVVFSRNDERGADDAIIERLAKKLDLYTPADLKAETTAVRKLVKAKGKSAVQRVLDLLRKFKLVAGMDDESMLDNPTLIKCLEKSRSLLIPHEFLCPISLEIMSDPVITATGQTYERESIQKWLNSGHRTCPKTGQKLNYLTVAPNFALRNLIQQWCEKNNYELPKKEIYDDPHIASSPLADEISCLIQNLYSSDTDMKKEAIVRIRVLSKEFPDSRALIASAGGLPPLVSLLSYSDPETQQHIVTALLNLSLDEANKKLIAREGAIPAIIQVLRKGTQEAKENSAAAIFSLSVLDENKVLVGCSNGIPPLVRLLQTGTDRGKKDAATALFSLVLNQTNRWRAIKAGIIPPLLHLLENKTLDMVDEALSILLLIASHPDGRNEIGRLSFVQTLVRIVREGTPKNKECATAVILELGSNNSSCMLAALQYGVYEHLVEITKTGTNRAQRKANSLLHLMTKNEHLPFLPRNIK</sequence>
<evidence type="ECO:0000256" key="6">
    <source>
        <dbReference type="ARBA" id="ARBA00022737"/>
    </source>
</evidence>
<organism evidence="12 13">
    <name type="scientific">Striga asiatica</name>
    <name type="common">Asiatic witchweed</name>
    <name type="synonym">Buchnera asiatica</name>
    <dbReference type="NCBI Taxonomy" id="4170"/>
    <lineage>
        <taxon>Eukaryota</taxon>
        <taxon>Viridiplantae</taxon>
        <taxon>Streptophyta</taxon>
        <taxon>Embryophyta</taxon>
        <taxon>Tracheophyta</taxon>
        <taxon>Spermatophyta</taxon>
        <taxon>Magnoliopsida</taxon>
        <taxon>eudicotyledons</taxon>
        <taxon>Gunneridae</taxon>
        <taxon>Pentapetalae</taxon>
        <taxon>asterids</taxon>
        <taxon>lamiids</taxon>
        <taxon>Lamiales</taxon>
        <taxon>Orobanchaceae</taxon>
        <taxon>Buchnereae</taxon>
        <taxon>Striga</taxon>
    </lineage>
</organism>
<accession>A0A5A7QBN1</accession>
<evidence type="ECO:0000313" key="13">
    <source>
        <dbReference type="Proteomes" id="UP000325081"/>
    </source>
</evidence>